<evidence type="ECO:0000256" key="5">
    <source>
        <dbReference type="ARBA" id="ARBA00022989"/>
    </source>
</evidence>
<evidence type="ECO:0000256" key="1">
    <source>
        <dbReference type="ARBA" id="ARBA00004167"/>
    </source>
</evidence>
<keyword evidence="6 11" id="KW-0472">Membrane</keyword>
<dbReference type="PANTHER" id="PTHR19890:SF10">
    <property type="entry name" value="FIBROBLAST GROWTH FACTOR RECEPTOR-LIKE 1"/>
    <property type="match status" value="1"/>
</dbReference>
<evidence type="ECO:0000256" key="8">
    <source>
        <dbReference type="ARBA" id="ARBA00023170"/>
    </source>
</evidence>
<name>A0A814N290_9BILA</name>
<dbReference type="PROSITE" id="PS50835">
    <property type="entry name" value="IG_LIKE"/>
    <property type="match status" value="3"/>
</dbReference>
<evidence type="ECO:0000256" key="7">
    <source>
        <dbReference type="ARBA" id="ARBA00023157"/>
    </source>
</evidence>
<dbReference type="AlphaFoldDB" id="A0A814N290"/>
<dbReference type="Proteomes" id="UP000663836">
    <property type="component" value="Unassembled WGS sequence"/>
</dbReference>
<evidence type="ECO:0000256" key="9">
    <source>
        <dbReference type="ARBA" id="ARBA00023180"/>
    </source>
</evidence>
<proteinExistence type="predicted"/>
<dbReference type="Pfam" id="PF07679">
    <property type="entry name" value="I-set"/>
    <property type="match status" value="3"/>
</dbReference>
<keyword evidence="5 11" id="KW-1133">Transmembrane helix</keyword>
<evidence type="ECO:0000256" key="4">
    <source>
        <dbReference type="ARBA" id="ARBA00022737"/>
    </source>
</evidence>
<dbReference type="InterPro" id="IPR036179">
    <property type="entry name" value="Ig-like_dom_sf"/>
</dbReference>
<evidence type="ECO:0000256" key="6">
    <source>
        <dbReference type="ARBA" id="ARBA00023136"/>
    </source>
</evidence>
<dbReference type="FunFam" id="2.60.40.10:FF:000016">
    <property type="entry name" value="Fibroblast growth factor receptor"/>
    <property type="match status" value="1"/>
</dbReference>
<keyword evidence="8" id="KW-0675">Receptor</keyword>
<comment type="subcellular location">
    <subcellularLocation>
        <location evidence="1">Membrane</location>
        <topology evidence="1">Single-pass membrane protein</topology>
    </subcellularLocation>
</comment>
<feature type="domain" description="Ig-like" evidence="12">
    <location>
        <begin position="39"/>
        <end position="122"/>
    </location>
</feature>
<dbReference type="InterPro" id="IPR013098">
    <property type="entry name" value="Ig_I-set"/>
</dbReference>
<keyword evidence="4" id="KW-0677">Repeat</keyword>
<comment type="caution">
    <text evidence="13">The sequence shown here is derived from an EMBL/GenBank/DDBJ whole genome shotgun (WGS) entry which is preliminary data.</text>
</comment>
<keyword evidence="10" id="KW-0393">Immunoglobulin domain</keyword>
<dbReference type="InterPro" id="IPR003599">
    <property type="entry name" value="Ig_sub"/>
</dbReference>
<protein>
    <recommendedName>
        <fullName evidence="12">Ig-like domain-containing protein</fullName>
    </recommendedName>
</protein>
<sequence>MFISIQSSSSSYLLDDRNHAKLFLLIVPFSPPVLLKQTPNLITFEVNENEPMELRCPVAITPDLSVQWSKNNEDLDPIWSTSNLLIRRFVLKIHRAHITDAGLYKCNVVNGFGNVQAQFQVIVKSNETSSNSIISNEQQTIMVWDVNSFNREAPKFLARGDRSQTELTKVIQPEGTTVQLKCLASGKPSPEVRWKKNGKILSEDEYGITQSQILNIKDLRQSDTGNYTCEVFNSFGTINATYILIVTEKLQFFGNDPENISVEIGQSAILNCRVQTNDPTTKIQWLKKIDNQQLFQPDSIVFGSEQYETIEQYPEQQYLNNILSKPLIFQQIRMKESGQYTCLIQNDKATNYKAAFINIIDNHKGKITSTNNYYILLYAIVIPLFILGFILFLIFCFSRHRQCNNDHHHSHCTNTLKSSTKPRQPLIHHNDVMFLPTKSHTSNDYLGDSVDSIPVTRQYSQQQRYGLSASSDRASLTSSNLYYTRVQAI</sequence>
<dbReference type="PANTHER" id="PTHR19890">
    <property type="entry name" value="FIBROBLAST GROWTH FACTOR RECEPTOR"/>
    <property type="match status" value="1"/>
</dbReference>
<dbReference type="SUPFAM" id="SSF48726">
    <property type="entry name" value="Immunoglobulin"/>
    <property type="match status" value="3"/>
</dbReference>
<evidence type="ECO:0000313" key="13">
    <source>
        <dbReference type="EMBL" id="CAF1087541.1"/>
    </source>
</evidence>
<keyword evidence="3" id="KW-0732">Signal</keyword>
<keyword evidence="7" id="KW-1015">Disulfide bond</keyword>
<evidence type="ECO:0000256" key="10">
    <source>
        <dbReference type="ARBA" id="ARBA00023319"/>
    </source>
</evidence>
<evidence type="ECO:0000313" key="14">
    <source>
        <dbReference type="EMBL" id="CAF3964127.1"/>
    </source>
</evidence>
<dbReference type="SMART" id="SM00409">
    <property type="entry name" value="IG"/>
    <property type="match status" value="3"/>
</dbReference>
<gene>
    <name evidence="14" type="ORF">JBS370_LOCUS24256</name>
    <name evidence="13" type="ORF">ZHD862_LOCUS16912</name>
</gene>
<dbReference type="InterPro" id="IPR052615">
    <property type="entry name" value="FGFRL"/>
</dbReference>
<evidence type="ECO:0000256" key="3">
    <source>
        <dbReference type="ARBA" id="ARBA00022729"/>
    </source>
</evidence>
<evidence type="ECO:0000256" key="2">
    <source>
        <dbReference type="ARBA" id="ARBA00022692"/>
    </source>
</evidence>
<feature type="domain" description="Ig-like" evidence="12">
    <location>
        <begin position="248"/>
        <end position="358"/>
    </location>
</feature>
<dbReference type="EMBL" id="CAJOBD010003747">
    <property type="protein sequence ID" value="CAF3964127.1"/>
    <property type="molecule type" value="Genomic_DNA"/>
</dbReference>
<evidence type="ECO:0000259" key="12">
    <source>
        <dbReference type="PROSITE" id="PS50835"/>
    </source>
</evidence>
<dbReference type="Gene3D" id="2.60.40.10">
    <property type="entry name" value="Immunoglobulins"/>
    <property type="match status" value="3"/>
</dbReference>
<dbReference type="InterPro" id="IPR007110">
    <property type="entry name" value="Ig-like_dom"/>
</dbReference>
<dbReference type="CDD" id="cd00096">
    <property type="entry name" value="Ig"/>
    <property type="match status" value="1"/>
</dbReference>
<organism evidence="13 15">
    <name type="scientific">Rotaria sordida</name>
    <dbReference type="NCBI Taxonomy" id="392033"/>
    <lineage>
        <taxon>Eukaryota</taxon>
        <taxon>Metazoa</taxon>
        <taxon>Spiralia</taxon>
        <taxon>Gnathifera</taxon>
        <taxon>Rotifera</taxon>
        <taxon>Eurotatoria</taxon>
        <taxon>Bdelloidea</taxon>
        <taxon>Philodinida</taxon>
        <taxon>Philodinidae</taxon>
        <taxon>Rotaria</taxon>
    </lineage>
</organism>
<dbReference type="SMART" id="SM00408">
    <property type="entry name" value="IGc2"/>
    <property type="match status" value="3"/>
</dbReference>
<dbReference type="InterPro" id="IPR013783">
    <property type="entry name" value="Ig-like_fold"/>
</dbReference>
<dbReference type="InterPro" id="IPR003598">
    <property type="entry name" value="Ig_sub2"/>
</dbReference>
<dbReference type="EMBL" id="CAJNOT010000818">
    <property type="protein sequence ID" value="CAF1087541.1"/>
    <property type="molecule type" value="Genomic_DNA"/>
</dbReference>
<keyword evidence="9" id="KW-0325">Glycoprotein</keyword>
<dbReference type="GO" id="GO:0016020">
    <property type="term" value="C:membrane"/>
    <property type="evidence" value="ECO:0007669"/>
    <property type="project" value="UniProtKB-SubCell"/>
</dbReference>
<evidence type="ECO:0000313" key="15">
    <source>
        <dbReference type="Proteomes" id="UP000663864"/>
    </source>
</evidence>
<keyword evidence="2 11" id="KW-0812">Transmembrane</keyword>
<accession>A0A814N290</accession>
<evidence type="ECO:0000256" key="11">
    <source>
        <dbReference type="SAM" id="Phobius"/>
    </source>
</evidence>
<reference evidence="13" key="1">
    <citation type="submission" date="2021-02" db="EMBL/GenBank/DDBJ databases">
        <authorList>
            <person name="Nowell W R."/>
        </authorList>
    </citation>
    <scope>NUCLEOTIDE SEQUENCE</scope>
</reference>
<dbReference type="Proteomes" id="UP000663864">
    <property type="component" value="Unassembled WGS sequence"/>
</dbReference>
<feature type="domain" description="Ig-like" evidence="12">
    <location>
        <begin position="154"/>
        <end position="247"/>
    </location>
</feature>
<feature type="transmembrane region" description="Helical" evidence="11">
    <location>
        <begin position="373"/>
        <end position="397"/>
    </location>
</feature>